<evidence type="ECO:0000259" key="11">
    <source>
        <dbReference type="PROSITE" id="PS50059"/>
    </source>
</evidence>
<keyword evidence="5 9" id="KW-0697">Rotamase</keyword>
<dbReference type="PROSITE" id="PS50059">
    <property type="entry name" value="FKBP_PPIASE"/>
    <property type="match status" value="1"/>
</dbReference>
<organism evidence="12 14">
    <name type="scientific">Thauera aminoaromatica</name>
    <dbReference type="NCBI Taxonomy" id="164330"/>
    <lineage>
        <taxon>Bacteria</taxon>
        <taxon>Pseudomonadati</taxon>
        <taxon>Pseudomonadota</taxon>
        <taxon>Betaproteobacteria</taxon>
        <taxon>Rhodocyclales</taxon>
        <taxon>Zoogloeaceae</taxon>
        <taxon>Thauera</taxon>
    </lineage>
</organism>
<dbReference type="GO" id="GO:0003755">
    <property type="term" value="F:peptidyl-prolyl cis-trans isomerase activity"/>
    <property type="evidence" value="ECO:0007669"/>
    <property type="project" value="UniProtKB-UniRule"/>
</dbReference>
<dbReference type="OrthoDB" id="9808891at2"/>
<feature type="domain" description="PPIase FKBP-type" evidence="11">
    <location>
        <begin position="8"/>
        <end position="101"/>
    </location>
</feature>
<accession>A0A5C7S7S2</accession>
<reference evidence="12 14" key="2">
    <citation type="journal article" date="2012" name="Stand. Genomic Sci.">
        <title>Complete genome sequence of Thauera aminoaromatica strain MZ1T.</title>
        <authorList>
            <person name="Jiang K."/>
            <person name="Sanseverino J."/>
            <person name="Chauhan A."/>
            <person name="Lucas S."/>
            <person name="Copeland A."/>
            <person name="Lapidus A."/>
            <person name="Del Rio T.G."/>
            <person name="Dalin E."/>
            <person name="Tice H."/>
            <person name="Bruce D."/>
            <person name="Goodwin L."/>
            <person name="Pitluck S."/>
            <person name="Sims D."/>
            <person name="Brettin T."/>
            <person name="Detter J.C."/>
            <person name="Han C."/>
            <person name="Chang Y.J."/>
            <person name="Larimer F."/>
            <person name="Land M."/>
            <person name="Hauser L."/>
            <person name="Kyrpides N.C."/>
            <person name="Mikhailova N."/>
            <person name="Moser S."/>
            <person name="Jegier P."/>
            <person name="Close D."/>
            <person name="Debruyn J.M."/>
            <person name="Wang Y."/>
            <person name="Layton A.C."/>
            <person name="Allen M.S."/>
            <person name="Sayler G.S."/>
        </authorList>
    </citation>
    <scope>NUCLEOTIDE SEQUENCE [LARGE SCALE GENOMIC DNA]</scope>
    <source>
        <strain evidence="12 14">MZ1T</strain>
    </source>
</reference>
<evidence type="ECO:0000313" key="14">
    <source>
        <dbReference type="Proteomes" id="UP000002186"/>
    </source>
</evidence>
<sequence length="162" mass="17785">MQNEIVKNSVVTLKYTVRDPEGAVIDDGEHPLVYLHGGYDGIFPLLEEALHGKKVGEQLQVKLQPEDAFGDYDEELILVEDAKLFPDNIEIGMSFERVSEDGEEDMIYRITDIADGKVVVDGNHPLAGVALVFDVTVAEVRAASAEEITHGHVHGPGGHHHH</sequence>
<keyword evidence="6" id="KW-0143">Chaperone</keyword>
<evidence type="ECO:0000256" key="6">
    <source>
        <dbReference type="ARBA" id="ARBA00023186"/>
    </source>
</evidence>
<proteinExistence type="inferred from homology"/>
<evidence type="ECO:0000256" key="8">
    <source>
        <dbReference type="ARBA" id="ARBA00037071"/>
    </source>
</evidence>
<accession>C4ZK42</accession>
<dbReference type="GO" id="GO:0005737">
    <property type="term" value="C:cytoplasm"/>
    <property type="evidence" value="ECO:0007669"/>
    <property type="project" value="UniProtKB-SubCell"/>
</dbReference>
<dbReference type="PANTHER" id="PTHR47861:SF3">
    <property type="entry name" value="FKBP-TYPE PEPTIDYL-PROLYL CIS-TRANS ISOMERASE SLYD"/>
    <property type="match status" value="1"/>
</dbReference>
<dbReference type="InterPro" id="IPR046357">
    <property type="entry name" value="PPIase_dom_sf"/>
</dbReference>
<gene>
    <name evidence="12" type="ordered locus">Tmz1t_2294</name>
    <name evidence="13" type="ORF">E6Q80_19915</name>
</gene>
<dbReference type="STRING" id="85643.Tmz1t_2294"/>
<dbReference type="Gene3D" id="3.10.50.40">
    <property type="match status" value="1"/>
</dbReference>
<dbReference type="KEGG" id="tmz:Tmz1t_2294"/>
<comment type="catalytic activity">
    <reaction evidence="1 9 10">
        <text>[protein]-peptidylproline (omega=180) = [protein]-peptidylproline (omega=0)</text>
        <dbReference type="Rhea" id="RHEA:16237"/>
        <dbReference type="Rhea" id="RHEA-COMP:10747"/>
        <dbReference type="Rhea" id="RHEA-COMP:10748"/>
        <dbReference type="ChEBI" id="CHEBI:83833"/>
        <dbReference type="ChEBI" id="CHEBI:83834"/>
        <dbReference type="EC" id="5.2.1.8"/>
    </reaction>
</comment>
<evidence type="ECO:0000313" key="15">
    <source>
        <dbReference type="Proteomes" id="UP000321192"/>
    </source>
</evidence>
<dbReference type="Proteomes" id="UP000321192">
    <property type="component" value="Unassembled WGS sequence"/>
</dbReference>
<keyword evidence="4" id="KW-0963">Cytoplasm</keyword>
<keyword evidence="14" id="KW-1185">Reference proteome</keyword>
<dbReference type="RefSeq" id="WP_012585468.1">
    <property type="nucleotide sequence ID" value="NC_011662.2"/>
</dbReference>
<dbReference type="GO" id="GO:0042026">
    <property type="term" value="P:protein refolding"/>
    <property type="evidence" value="ECO:0007669"/>
    <property type="project" value="UniProtKB-ARBA"/>
</dbReference>
<evidence type="ECO:0000256" key="2">
    <source>
        <dbReference type="ARBA" id="ARBA00004496"/>
    </source>
</evidence>
<protein>
    <recommendedName>
        <fullName evidence="10">Peptidyl-prolyl cis-trans isomerase</fullName>
        <ecNumber evidence="10">5.2.1.8</ecNumber>
    </recommendedName>
</protein>
<dbReference type="Proteomes" id="UP000002186">
    <property type="component" value="Chromosome"/>
</dbReference>
<evidence type="ECO:0000256" key="9">
    <source>
        <dbReference type="PROSITE-ProRule" id="PRU00277"/>
    </source>
</evidence>
<dbReference type="InterPro" id="IPR001179">
    <property type="entry name" value="PPIase_FKBP_dom"/>
</dbReference>
<evidence type="ECO:0000256" key="4">
    <source>
        <dbReference type="ARBA" id="ARBA00022490"/>
    </source>
</evidence>
<reference evidence="13 15" key="3">
    <citation type="submission" date="2018-09" db="EMBL/GenBank/DDBJ databases">
        <title>Metagenome Assembled Genomes from an Advanced Water Purification Facility.</title>
        <authorList>
            <person name="Stamps B.W."/>
            <person name="Spear J.R."/>
        </authorList>
    </citation>
    <scope>NUCLEOTIDE SEQUENCE [LARGE SCALE GENOMIC DNA]</scope>
    <source>
        <strain evidence="13">Bin_27_1</strain>
    </source>
</reference>
<dbReference type="Pfam" id="PF00254">
    <property type="entry name" value="FKBP_C"/>
    <property type="match status" value="1"/>
</dbReference>
<dbReference type="EC" id="5.2.1.8" evidence="10"/>
<evidence type="ECO:0000313" key="12">
    <source>
        <dbReference type="EMBL" id="ACK55033.1"/>
    </source>
</evidence>
<evidence type="ECO:0000256" key="10">
    <source>
        <dbReference type="RuleBase" id="RU003915"/>
    </source>
</evidence>
<dbReference type="EMBL" id="CP001281">
    <property type="protein sequence ID" value="ACK55033.1"/>
    <property type="molecule type" value="Genomic_DNA"/>
</dbReference>
<reference evidence="14" key="1">
    <citation type="submission" date="2009-05" db="EMBL/GenBank/DDBJ databases">
        <title>Complete sequence of chromosome of Thauera sp. MZ1T.</title>
        <authorList>
            <consortium name="US DOE Joint Genome Institute"/>
            <person name="Lucas S."/>
            <person name="Copeland A."/>
            <person name="Lapidus A."/>
            <person name="Glavina del Rio T."/>
            <person name="Dalin E."/>
            <person name="Tice H."/>
            <person name="Bruce D."/>
            <person name="Goodwin L."/>
            <person name="Pitluck S."/>
            <person name="Sims D."/>
            <person name="Brettin T."/>
            <person name="Detter J.C."/>
            <person name="Han C."/>
            <person name="Larimer F."/>
            <person name="Land M."/>
            <person name="Hauser L."/>
            <person name="Kyrpides N."/>
            <person name="Mikhailova N."/>
            <person name="Sayler G.S."/>
        </authorList>
    </citation>
    <scope>NUCLEOTIDE SEQUENCE [LARGE SCALE GENOMIC DNA]</scope>
    <source>
        <strain evidence="14">MZ1T</strain>
    </source>
</reference>
<comment type="similarity">
    <text evidence="3 10">Belongs to the FKBP-type PPIase family.</text>
</comment>
<comment type="subcellular location">
    <subcellularLocation>
        <location evidence="2">Cytoplasm</location>
    </subcellularLocation>
</comment>
<keyword evidence="7 9" id="KW-0413">Isomerase</keyword>
<dbReference type="EMBL" id="SSFD01000338">
    <property type="protein sequence ID" value="TXH79663.1"/>
    <property type="molecule type" value="Genomic_DNA"/>
</dbReference>
<evidence type="ECO:0000256" key="3">
    <source>
        <dbReference type="ARBA" id="ARBA00006577"/>
    </source>
</evidence>
<name>C4ZK42_THASP</name>
<evidence type="ECO:0000313" key="13">
    <source>
        <dbReference type="EMBL" id="TXH79663.1"/>
    </source>
</evidence>
<evidence type="ECO:0000256" key="7">
    <source>
        <dbReference type="ARBA" id="ARBA00023235"/>
    </source>
</evidence>
<dbReference type="AlphaFoldDB" id="C4ZK42"/>
<evidence type="ECO:0000256" key="1">
    <source>
        <dbReference type="ARBA" id="ARBA00000971"/>
    </source>
</evidence>
<dbReference type="SUPFAM" id="SSF54534">
    <property type="entry name" value="FKBP-like"/>
    <property type="match status" value="1"/>
</dbReference>
<dbReference type="PANTHER" id="PTHR47861">
    <property type="entry name" value="FKBP-TYPE PEPTIDYL-PROLYL CIS-TRANS ISOMERASE SLYD"/>
    <property type="match status" value="1"/>
</dbReference>
<comment type="function">
    <text evidence="8">Also involved in hydrogenase metallocenter assembly, probably by participating in the nickel insertion step. This function in hydrogenase biosynthesis requires chaperone activity and the presence of the metal-binding domain, but not PPIase activity.</text>
</comment>
<evidence type="ECO:0000256" key="5">
    <source>
        <dbReference type="ARBA" id="ARBA00023110"/>
    </source>
</evidence>
<dbReference type="eggNOG" id="COG1047">
    <property type="taxonomic scope" value="Bacteria"/>
</dbReference>
<dbReference type="HOGENOM" id="CLU_098197_1_1_4"/>